<dbReference type="RefSeq" id="WP_200350700.1">
    <property type="nucleotide sequence ID" value="NZ_BAABHZ010000008.1"/>
</dbReference>
<evidence type="ECO:0000313" key="3">
    <source>
        <dbReference type="Proteomes" id="UP000600139"/>
    </source>
</evidence>
<proteinExistence type="predicted"/>
<dbReference type="PANTHER" id="PTHR43236:SF2">
    <property type="entry name" value="BLL0069 PROTEIN"/>
    <property type="match status" value="1"/>
</dbReference>
<reference evidence="2" key="1">
    <citation type="submission" date="2021-01" db="EMBL/GenBank/DDBJ databases">
        <title>Modified the classification status of verrucomicrobia.</title>
        <authorList>
            <person name="Feng X."/>
        </authorList>
    </citation>
    <scope>NUCLEOTIDE SEQUENCE</scope>
    <source>
        <strain evidence="2">JCM 18052</strain>
    </source>
</reference>
<protein>
    <submittedName>
        <fullName evidence="2">ImmA/IrrE family metallo-endopeptidase</fullName>
    </submittedName>
</protein>
<dbReference type="PANTHER" id="PTHR43236">
    <property type="entry name" value="ANTITOXIN HIGA1"/>
    <property type="match status" value="1"/>
</dbReference>
<dbReference type="EMBL" id="JAENIK010000009">
    <property type="protein sequence ID" value="MBK1815743.1"/>
    <property type="molecule type" value="Genomic_DNA"/>
</dbReference>
<dbReference type="InterPro" id="IPR052345">
    <property type="entry name" value="Rad_response_metalloprotease"/>
</dbReference>
<dbReference type="Proteomes" id="UP000600139">
    <property type="component" value="Unassembled WGS sequence"/>
</dbReference>
<dbReference type="InterPro" id="IPR010359">
    <property type="entry name" value="IrrE_HExxH"/>
</dbReference>
<name>A0A934R481_9BACT</name>
<accession>A0A934R481</accession>
<comment type="caution">
    <text evidence="2">The sequence shown here is derived from an EMBL/GenBank/DDBJ whole genome shotgun (WGS) entry which is preliminary data.</text>
</comment>
<dbReference type="Pfam" id="PF06114">
    <property type="entry name" value="Peptidase_M78"/>
    <property type="match status" value="1"/>
</dbReference>
<dbReference type="Gene3D" id="1.10.10.2910">
    <property type="match status" value="1"/>
</dbReference>
<gene>
    <name evidence="2" type="ORF">JIN84_08950</name>
</gene>
<feature type="domain" description="IrrE N-terminal-like" evidence="1">
    <location>
        <begin position="39"/>
        <end position="159"/>
    </location>
</feature>
<evidence type="ECO:0000313" key="2">
    <source>
        <dbReference type="EMBL" id="MBK1815743.1"/>
    </source>
</evidence>
<keyword evidence="3" id="KW-1185">Reference proteome</keyword>
<evidence type="ECO:0000259" key="1">
    <source>
        <dbReference type="Pfam" id="PF06114"/>
    </source>
</evidence>
<sequence>MKKDPERIKAGAAAFRILSEFGFPHPREIDLKDLAMDRKVFVREGEIKGAEGRLLRKGKNGVIHIRKDIGSEGRRRFTIAHELGHWELHAAYSQFLCDAEDMRDYGRSPLEVEANCFAAELLMPNSHFRAACGNQEPSMALIESLADDFQTTLTSTAIRFADVSKRRVVVVYYQNNVVRWSYSDPKKNLPFVVSGRPVPNFSSATLDTSEVANRMDHYEDADWFPQLSWGKEDVNEETKRMGSLKGGLTLLWFC</sequence>
<organism evidence="2 3">
    <name type="scientific">Luteolibacter yonseiensis</name>
    <dbReference type="NCBI Taxonomy" id="1144680"/>
    <lineage>
        <taxon>Bacteria</taxon>
        <taxon>Pseudomonadati</taxon>
        <taxon>Verrucomicrobiota</taxon>
        <taxon>Verrucomicrobiia</taxon>
        <taxon>Verrucomicrobiales</taxon>
        <taxon>Verrucomicrobiaceae</taxon>
        <taxon>Luteolibacter</taxon>
    </lineage>
</organism>
<dbReference type="AlphaFoldDB" id="A0A934R481"/>